<organism evidence="1 2">
    <name type="scientific">Boeremia exigua</name>
    <dbReference type="NCBI Taxonomy" id="749465"/>
    <lineage>
        <taxon>Eukaryota</taxon>
        <taxon>Fungi</taxon>
        <taxon>Dikarya</taxon>
        <taxon>Ascomycota</taxon>
        <taxon>Pezizomycotina</taxon>
        <taxon>Dothideomycetes</taxon>
        <taxon>Pleosporomycetidae</taxon>
        <taxon>Pleosporales</taxon>
        <taxon>Pleosporineae</taxon>
        <taxon>Didymellaceae</taxon>
        <taxon>Boeremia</taxon>
    </lineage>
</organism>
<name>A0ACC2IIV4_9PLEO</name>
<protein>
    <submittedName>
        <fullName evidence="1">Uncharacterized protein</fullName>
    </submittedName>
</protein>
<proteinExistence type="predicted"/>
<dbReference type="EMBL" id="JAPHNI010000158">
    <property type="protein sequence ID" value="KAJ8115094.1"/>
    <property type="molecule type" value="Genomic_DNA"/>
</dbReference>
<reference evidence="1" key="1">
    <citation type="submission" date="2022-11" db="EMBL/GenBank/DDBJ databases">
        <title>Genome Sequence of Boeremia exigua.</title>
        <authorList>
            <person name="Buettner E."/>
        </authorList>
    </citation>
    <scope>NUCLEOTIDE SEQUENCE</scope>
    <source>
        <strain evidence="1">CU02</strain>
    </source>
</reference>
<comment type="caution">
    <text evidence="1">The sequence shown here is derived from an EMBL/GenBank/DDBJ whole genome shotgun (WGS) entry which is preliminary data.</text>
</comment>
<dbReference type="Proteomes" id="UP001153331">
    <property type="component" value="Unassembled WGS sequence"/>
</dbReference>
<evidence type="ECO:0000313" key="2">
    <source>
        <dbReference type="Proteomes" id="UP001153331"/>
    </source>
</evidence>
<evidence type="ECO:0000313" key="1">
    <source>
        <dbReference type="EMBL" id="KAJ8115094.1"/>
    </source>
</evidence>
<gene>
    <name evidence="1" type="ORF">OPT61_g3174</name>
</gene>
<sequence>MLAKFAVLVDYYECSESVDLAVSVWIADLRTNTPIPATYCRDLVLWIWISWTFKLSDLFERATAVAIRQSTELVQNLGLPIPGWITDRLVSRRYRAMEAIVSGLSEQIYVYRSASYICPMSTAHSLSCGGMLMGTLTKQMHSLDLTSSQLGFAFSGQTFDDLCMRARSIRSETWYHSNYNPHRCTLGAAIVPIVDLAVTMVVGLDLRDESA</sequence>
<keyword evidence="2" id="KW-1185">Reference proteome</keyword>
<accession>A0ACC2IIV4</accession>